<accession>A0A3D9IVD4</accession>
<evidence type="ECO:0000313" key="2">
    <source>
        <dbReference type="EMBL" id="RED65479.1"/>
    </source>
</evidence>
<feature type="chain" id="PRO_5017677618" evidence="1">
    <location>
        <begin position="37"/>
        <end position="404"/>
    </location>
</feature>
<keyword evidence="3" id="KW-1185">Reference proteome</keyword>
<dbReference type="AlphaFoldDB" id="A0A3D9IVD4"/>
<dbReference type="PANTHER" id="PTHR45982:SF1">
    <property type="entry name" value="REGULATOR OF CHROMOSOME CONDENSATION"/>
    <property type="match status" value="1"/>
</dbReference>
<keyword evidence="1" id="KW-0732">Signal</keyword>
<evidence type="ECO:0000256" key="1">
    <source>
        <dbReference type="SAM" id="SignalP"/>
    </source>
</evidence>
<gene>
    <name evidence="2" type="ORF">DFP98_119119</name>
</gene>
<dbReference type="Proteomes" id="UP000256977">
    <property type="component" value="Unassembled WGS sequence"/>
</dbReference>
<comment type="caution">
    <text evidence="2">The sequence shown here is derived from an EMBL/GenBank/DDBJ whole genome shotgun (WGS) entry which is preliminary data.</text>
</comment>
<dbReference type="GO" id="GO:0005737">
    <property type="term" value="C:cytoplasm"/>
    <property type="evidence" value="ECO:0007669"/>
    <property type="project" value="TreeGrafter"/>
</dbReference>
<dbReference type="SUPFAM" id="SSF50985">
    <property type="entry name" value="RCC1/BLIP-II"/>
    <property type="match status" value="1"/>
</dbReference>
<protein>
    <submittedName>
        <fullName evidence="2">Alpha-tubulin suppressor-like RCC1 family protein</fullName>
    </submittedName>
</protein>
<dbReference type="InterPro" id="IPR000408">
    <property type="entry name" value="Reg_chr_condens"/>
</dbReference>
<dbReference type="GO" id="GO:0005085">
    <property type="term" value="F:guanyl-nucleotide exchange factor activity"/>
    <property type="evidence" value="ECO:0007669"/>
    <property type="project" value="TreeGrafter"/>
</dbReference>
<feature type="signal peptide" evidence="1">
    <location>
        <begin position="1"/>
        <end position="36"/>
    </location>
</feature>
<name>A0A3D9IVD4_9BACL</name>
<reference evidence="2 3" key="1">
    <citation type="submission" date="2018-07" db="EMBL/GenBank/DDBJ databases">
        <title>Genomic Encyclopedia of Type Strains, Phase III (KMG-III): the genomes of soil and plant-associated and newly described type strains.</title>
        <authorList>
            <person name="Whitman W."/>
        </authorList>
    </citation>
    <scope>NUCLEOTIDE SEQUENCE [LARGE SCALE GENOMIC DNA]</scope>
    <source>
        <strain evidence="2 3">CECT 7287</strain>
    </source>
</reference>
<evidence type="ECO:0000313" key="3">
    <source>
        <dbReference type="Proteomes" id="UP000256977"/>
    </source>
</evidence>
<dbReference type="EMBL" id="QRDZ01000019">
    <property type="protein sequence ID" value="RED65479.1"/>
    <property type="molecule type" value="Genomic_DNA"/>
</dbReference>
<dbReference type="PRINTS" id="PR00633">
    <property type="entry name" value="RCCNDNSATION"/>
</dbReference>
<sequence length="404" mass="44599">MSLLKINAPKGTVAKLRWSILFAAGLALALSVPALAAPKPDMKPPTVIAYDYHSVAQTSDGLIWYWGGVADVIKGKPTPRDNTPEHMKNLKDVAEIQAFRDNHIILKKDGTVWEWGPSWKVNSVQIFEGTTEFPEPKRIEELSNIVKIAGGEVYSAIDKDGAVWVWHPLVNYNGYHKLENINDATDISWDGKAGVHILREDGTVWKWTAYGEDIKFVLADKQFRTHKFTENNSYAVRNIEMNPSYSAIKIEGLKNVVALSKGQGKQNFAIAKDGTVWGWGKNFRGNLGLPEETEIIDQPVKITGLSDVSSIATNGLSTLILKKDGSLMVLGNNIGDYPVEFKKGHEIRRIVGIEKVISVSLGDQHAVAITEDGNLWAWGKNNAGQLGDASFKDSLTPILVKKMQ</sequence>
<dbReference type="Pfam" id="PF13540">
    <property type="entry name" value="RCC1_2"/>
    <property type="match status" value="1"/>
</dbReference>
<dbReference type="Pfam" id="PF00415">
    <property type="entry name" value="RCC1"/>
    <property type="match status" value="1"/>
</dbReference>
<organism evidence="2 3">
    <name type="scientific">Cohnella phaseoli</name>
    <dbReference type="NCBI Taxonomy" id="456490"/>
    <lineage>
        <taxon>Bacteria</taxon>
        <taxon>Bacillati</taxon>
        <taxon>Bacillota</taxon>
        <taxon>Bacilli</taxon>
        <taxon>Bacillales</taxon>
        <taxon>Paenibacillaceae</taxon>
        <taxon>Cohnella</taxon>
    </lineage>
</organism>
<dbReference type="InterPro" id="IPR051553">
    <property type="entry name" value="Ran_GTPase-activating"/>
</dbReference>
<proteinExistence type="predicted"/>
<dbReference type="PROSITE" id="PS50012">
    <property type="entry name" value="RCC1_3"/>
    <property type="match status" value="2"/>
</dbReference>
<dbReference type="PANTHER" id="PTHR45982">
    <property type="entry name" value="REGULATOR OF CHROMOSOME CONDENSATION"/>
    <property type="match status" value="1"/>
</dbReference>
<dbReference type="InterPro" id="IPR009091">
    <property type="entry name" value="RCC1/BLIP-II"/>
</dbReference>
<dbReference type="Gene3D" id="2.130.10.30">
    <property type="entry name" value="Regulator of chromosome condensation 1/beta-lactamase-inhibitor protein II"/>
    <property type="match status" value="2"/>
</dbReference>